<organism evidence="2 3">
    <name type="scientific">Bradyrhizobium iriomotense</name>
    <dbReference type="NCBI Taxonomy" id="441950"/>
    <lineage>
        <taxon>Bacteria</taxon>
        <taxon>Pseudomonadati</taxon>
        <taxon>Pseudomonadota</taxon>
        <taxon>Alphaproteobacteria</taxon>
        <taxon>Hyphomicrobiales</taxon>
        <taxon>Nitrobacteraceae</taxon>
        <taxon>Bradyrhizobium</taxon>
    </lineage>
</organism>
<dbReference type="InterPro" id="IPR021027">
    <property type="entry name" value="Transposase_put_HTH"/>
</dbReference>
<name>A0ABQ6BF96_9BRAD</name>
<feature type="domain" description="Transposase putative helix-turn-helix" evidence="1">
    <location>
        <begin position="33"/>
        <end position="74"/>
    </location>
</feature>
<comment type="caution">
    <text evidence="2">The sequence shown here is derived from an EMBL/GenBank/DDBJ whole genome shotgun (WGS) entry which is preliminary data.</text>
</comment>
<protein>
    <recommendedName>
        <fullName evidence="1">Transposase putative helix-turn-helix domain-containing protein</fullName>
    </recommendedName>
</protein>
<accession>A0ABQ6BF96</accession>
<evidence type="ECO:0000313" key="2">
    <source>
        <dbReference type="EMBL" id="GLR92370.1"/>
    </source>
</evidence>
<dbReference type="EMBL" id="BSOW01000114">
    <property type="protein sequence ID" value="GLR92370.1"/>
    <property type="molecule type" value="Genomic_DNA"/>
</dbReference>
<keyword evidence="3" id="KW-1185">Reference proteome</keyword>
<dbReference type="RefSeq" id="WP_284276421.1">
    <property type="nucleotide sequence ID" value="NZ_BSOW01000114.1"/>
</dbReference>
<proteinExistence type="predicted"/>
<dbReference type="Pfam" id="PF12323">
    <property type="entry name" value="HTH_OrfB_IS605"/>
    <property type="match status" value="1"/>
</dbReference>
<dbReference type="Proteomes" id="UP001156905">
    <property type="component" value="Unassembled WGS sequence"/>
</dbReference>
<reference evidence="3" key="1">
    <citation type="journal article" date="2019" name="Int. J. Syst. Evol. Microbiol.">
        <title>The Global Catalogue of Microorganisms (GCM) 10K type strain sequencing project: providing services to taxonomists for standard genome sequencing and annotation.</title>
        <authorList>
            <consortium name="The Broad Institute Genomics Platform"/>
            <consortium name="The Broad Institute Genome Sequencing Center for Infectious Disease"/>
            <person name="Wu L."/>
            <person name="Ma J."/>
        </authorList>
    </citation>
    <scope>NUCLEOTIDE SEQUENCE [LARGE SCALE GENOMIC DNA]</scope>
    <source>
        <strain evidence="3">NBRC 102520</strain>
    </source>
</reference>
<evidence type="ECO:0000313" key="3">
    <source>
        <dbReference type="Proteomes" id="UP001156905"/>
    </source>
</evidence>
<sequence length="136" mass="15404">MGVESVNDVPSRAKLDLSPCRSLDQGHIVNLIRRGFKYKLDPTAEQEVLFRQFAGACRAVYNTALYQRQNFWRQYAARTGGRISYASQCRELTTLRASFNWIAAVSQTCQQQALRDLDKAYQNFFAGRAKVSDTAA</sequence>
<evidence type="ECO:0000259" key="1">
    <source>
        <dbReference type="Pfam" id="PF12323"/>
    </source>
</evidence>
<gene>
    <name evidence="2" type="ORF">GCM10007857_90990</name>
</gene>